<dbReference type="InterPro" id="IPR038377">
    <property type="entry name" value="Na/Glc_symporter_sf"/>
</dbReference>
<name>G3JTC7_CORMM</name>
<feature type="transmembrane region" description="Helical" evidence="9">
    <location>
        <begin position="577"/>
        <end position="595"/>
    </location>
</feature>
<dbReference type="InterPro" id="IPR013785">
    <property type="entry name" value="Aldolase_TIM"/>
</dbReference>
<comment type="subcellular location">
    <subcellularLocation>
        <location evidence="1">Membrane</location>
        <topology evidence="1">Multi-pass membrane protein</topology>
    </subcellularLocation>
</comment>
<sequence length="1026" mass="109895">MSASLLSRADGPSSAVEPPLPQVAGYVVIIVMGFLIALVMIFLTRVLKRTAGEDNETTEMFMTANRSVGTGLTASAVISSWLWSTAILASSLVGYNFGVAGPFWFAAGCSPMIVFFAVLGIACKLRVPEAHTLLEIVRIRYGKVGHIVWIVLCLINNIIAIANMLLGASAAISALTGMHIIAATFLLPVGVIMYTFVGGIKATFLTDYFHTFVITLIVCFFTIKVWLTPEISSPGALFDIITQLAVDRPVAGNHGGSYLTMTSRDAIFFGIIHTLANFGLVIMDTGFFAKAFSAAPHAVVPGYIIGGIAYFAIPWCLGTIMSFCALALETQPFFPTYPRLMNAAEVSSGLVLPYAAVAVAGKGGAVAVLLVVFMAVTSTISAQVISVSSIISFDIYRQYVNRAAKDSDAIRWSHIGVVGFGLFAAAFSTALHYGKVDLGWTLYMLGVLTCPGIFPTIFTILWKRQSQAAAVLSPLLGLATGIGVWLGSASALYGEVTVASTGQTLPCVYGTVASAFSPCVFSVLITLVRPANFKWADFRKERLAFTKSASGDSDEELKSHEALISQYAADKLRLKRWLRISSLWALATFLGHWVLWPLPMYASHYIFGKSFFEAWVIVSIIWVWGTMLIAGFYPLIDGWRAIRNVFVVNKSVLDSEMNLEASRTDRYQLCTMWATQQRQHLALLAQSYKWLKAPYIIGAPMRVLAGPELAVEISASGGLGFLGPPLKTADAAIDLARASQLARASPRLQNHLATVPVGIGFQTWTTALPAALDALRQHPPCAVWLFAPRRGQPELDEWTVALRQLAPAMQIWIQVGTLREAVAAAASASPPDVLVIQGAEAGGHGRAHDGLGLQALLPEVADATRGSGIPLVAAGGIADGRGLAAALSLGAAAGAMGTRMLAAAETRISRGYRDEVLRVCDSATSTVRTQLYNHLRGTYGWPDEFAPRTVVNRSWTEHCEGVPFERLKALHDEAAEAGDAGWGPEGRLATYVGAAVGLVRDVKPAAAIVAETRREAKAIFTALAVL</sequence>
<feature type="transmembrane region" description="Helical" evidence="9">
    <location>
        <begin position="366"/>
        <end position="391"/>
    </location>
</feature>
<evidence type="ECO:0000313" key="11">
    <source>
        <dbReference type="Proteomes" id="UP000001610"/>
    </source>
</evidence>
<keyword evidence="11" id="KW-1185">Reference proteome</keyword>
<comment type="similarity">
    <text evidence="2">Belongs to the sodium:solute symporter (SSF) (TC 2.A.21) family.</text>
</comment>
<dbReference type="STRING" id="983644.G3JTC7"/>
<feature type="transmembrane region" description="Helical" evidence="9">
    <location>
        <begin position="208"/>
        <end position="227"/>
    </location>
</feature>
<dbReference type="SUPFAM" id="SSF51412">
    <property type="entry name" value="Inosine monophosphate dehydrogenase (IMPDH)"/>
    <property type="match status" value="1"/>
</dbReference>
<accession>G3JTC7</accession>
<dbReference type="Gene3D" id="3.20.20.70">
    <property type="entry name" value="Aldolase class I"/>
    <property type="match status" value="1"/>
</dbReference>
<dbReference type="InterPro" id="IPR031155">
    <property type="entry name" value="DUR"/>
</dbReference>
<evidence type="ECO:0000256" key="7">
    <source>
        <dbReference type="ARBA" id="ARBA00023002"/>
    </source>
</evidence>
<dbReference type="GO" id="GO:0005886">
    <property type="term" value="C:plasma membrane"/>
    <property type="evidence" value="ECO:0007669"/>
    <property type="project" value="TreeGrafter"/>
</dbReference>
<reference evidence="10 11" key="1">
    <citation type="journal article" date="2011" name="Genome Biol.">
        <title>Genome sequence of the insect pathogenic fungus Cordyceps militaris, a valued traditional Chinese medicine.</title>
        <authorList>
            <person name="Zheng P."/>
            <person name="Xia Y."/>
            <person name="Xiao G."/>
            <person name="Xiong C."/>
            <person name="Hu X."/>
            <person name="Zhang S."/>
            <person name="Zheng H."/>
            <person name="Huang Y."/>
            <person name="Zhou Y."/>
            <person name="Wang S."/>
            <person name="Zhao G.P."/>
            <person name="Liu X."/>
            <person name="St Leger R.J."/>
            <person name="Wang C."/>
        </authorList>
    </citation>
    <scope>NUCLEOTIDE SEQUENCE [LARGE SCALE GENOMIC DNA]</scope>
    <source>
        <strain evidence="10 11">CM01</strain>
    </source>
</reference>
<protein>
    <submittedName>
        <fullName evidence="10">Urea active transporter, putative</fullName>
    </submittedName>
</protein>
<evidence type="ECO:0000256" key="8">
    <source>
        <dbReference type="ARBA" id="ARBA00023136"/>
    </source>
</evidence>
<feature type="transmembrane region" description="Helical" evidence="9">
    <location>
        <begin position="68"/>
        <end position="97"/>
    </location>
</feature>
<dbReference type="eggNOG" id="KOG2348">
    <property type="taxonomic scope" value="Eukaryota"/>
</dbReference>
<keyword evidence="4" id="KW-0288">FMN</keyword>
<feature type="transmembrane region" description="Helical" evidence="9">
    <location>
        <begin position="615"/>
        <end position="636"/>
    </location>
</feature>
<keyword evidence="8 9" id="KW-0472">Membrane</keyword>
<dbReference type="PANTHER" id="PTHR46154">
    <property type="match status" value="1"/>
</dbReference>
<gene>
    <name evidence="10" type="ORF">CCM_08317</name>
</gene>
<evidence type="ECO:0000256" key="3">
    <source>
        <dbReference type="ARBA" id="ARBA00022630"/>
    </source>
</evidence>
<feature type="transmembrane region" description="Helical" evidence="9">
    <location>
        <begin position="440"/>
        <end position="462"/>
    </location>
</feature>
<dbReference type="VEuPathDB" id="FungiDB:CCM_08317"/>
<organism evidence="10 11">
    <name type="scientific">Cordyceps militaris (strain CM01)</name>
    <name type="common">Caterpillar fungus</name>
    <dbReference type="NCBI Taxonomy" id="983644"/>
    <lineage>
        <taxon>Eukaryota</taxon>
        <taxon>Fungi</taxon>
        <taxon>Dikarya</taxon>
        <taxon>Ascomycota</taxon>
        <taxon>Pezizomycotina</taxon>
        <taxon>Sordariomycetes</taxon>
        <taxon>Hypocreomycetidae</taxon>
        <taxon>Hypocreales</taxon>
        <taxon>Cordycipitaceae</taxon>
        <taxon>Cordyceps</taxon>
    </lineage>
</organism>
<dbReference type="Pfam" id="PF03060">
    <property type="entry name" value="NMO"/>
    <property type="match status" value="1"/>
</dbReference>
<dbReference type="OrthoDB" id="6132759at2759"/>
<feature type="transmembrane region" description="Helical" evidence="9">
    <location>
        <begin position="303"/>
        <end position="328"/>
    </location>
</feature>
<feature type="transmembrane region" description="Helical" evidence="9">
    <location>
        <begin position="508"/>
        <end position="528"/>
    </location>
</feature>
<feature type="transmembrane region" description="Helical" evidence="9">
    <location>
        <begin position="172"/>
        <end position="196"/>
    </location>
</feature>
<dbReference type="GO" id="GO:0018580">
    <property type="term" value="F:nitronate monooxygenase activity"/>
    <property type="evidence" value="ECO:0007669"/>
    <property type="project" value="InterPro"/>
</dbReference>
<dbReference type="InterPro" id="IPR001734">
    <property type="entry name" value="Na/solute_symporter"/>
</dbReference>
<dbReference type="GeneID" id="18170325"/>
<dbReference type="HOGENOM" id="CLU_295109_0_0_1"/>
<evidence type="ECO:0000256" key="1">
    <source>
        <dbReference type="ARBA" id="ARBA00004141"/>
    </source>
</evidence>
<dbReference type="AlphaFoldDB" id="G3JTC7"/>
<evidence type="ECO:0000256" key="4">
    <source>
        <dbReference type="ARBA" id="ARBA00022643"/>
    </source>
</evidence>
<feature type="transmembrane region" description="Helical" evidence="9">
    <location>
        <begin position="103"/>
        <end position="123"/>
    </location>
</feature>
<evidence type="ECO:0000313" key="10">
    <source>
        <dbReference type="EMBL" id="EGX88274.1"/>
    </source>
</evidence>
<evidence type="ECO:0000256" key="9">
    <source>
        <dbReference type="SAM" id="Phobius"/>
    </source>
</evidence>
<keyword evidence="5 9" id="KW-0812">Transmembrane</keyword>
<proteinExistence type="inferred from homology"/>
<dbReference type="InParanoid" id="G3JTC7"/>
<dbReference type="EMBL" id="JH126405">
    <property type="protein sequence ID" value="EGX88274.1"/>
    <property type="molecule type" value="Genomic_DNA"/>
</dbReference>
<dbReference type="OMA" id="VWWGASA"/>
<keyword evidence="6 9" id="KW-1133">Transmembrane helix</keyword>
<dbReference type="PROSITE" id="PS50283">
    <property type="entry name" value="NA_SOLUT_SYMP_3"/>
    <property type="match status" value="1"/>
</dbReference>
<dbReference type="GO" id="GO:0015204">
    <property type="term" value="F:urea transmembrane transporter activity"/>
    <property type="evidence" value="ECO:0007669"/>
    <property type="project" value="InterPro"/>
</dbReference>
<feature type="transmembrane region" description="Helical" evidence="9">
    <location>
        <begin position="23"/>
        <end position="47"/>
    </location>
</feature>
<dbReference type="Proteomes" id="UP000001610">
    <property type="component" value="Unassembled WGS sequence"/>
</dbReference>
<feature type="transmembrane region" description="Helical" evidence="9">
    <location>
        <begin position="412"/>
        <end position="434"/>
    </location>
</feature>
<dbReference type="Gene3D" id="1.20.1730.10">
    <property type="entry name" value="Sodium/glucose cotransporter"/>
    <property type="match status" value="1"/>
</dbReference>
<dbReference type="CDD" id="cd11476">
    <property type="entry name" value="SLC5sbd_DUR3"/>
    <property type="match status" value="1"/>
</dbReference>
<evidence type="ECO:0000256" key="2">
    <source>
        <dbReference type="ARBA" id="ARBA00006434"/>
    </source>
</evidence>
<dbReference type="RefSeq" id="XP_006673519.1">
    <property type="nucleotide sequence ID" value="XM_006673456.1"/>
</dbReference>
<evidence type="ECO:0000256" key="5">
    <source>
        <dbReference type="ARBA" id="ARBA00022692"/>
    </source>
</evidence>
<feature type="transmembrane region" description="Helical" evidence="9">
    <location>
        <begin position="469"/>
        <end position="488"/>
    </location>
</feature>
<dbReference type="PANTHER" id="PTHR46154:SF1">
    <property type="entry name" value="ACTIVE TRANSPORTER, PUTATIVE (AFU_ORTHOLOGUE AFUA_1G17570)-RELATED"/>
    <property type="match status" value="1"/>
</dbReference>
<dbReference type="InterPro" id="IPR004136">
    <property type="entry name" value="NMO"/>
</dbReference>
<dbReference type="Pfam" id="PF00474">
    <property type="entry name" value="SSF"/>
    <property type="match status" value="1"/>
</dbReference>
<feature type="transmembrane region" description="Helical" evidence="9">
    <location>
        <begin position="144"/>
        <end position="166"/>
    </location>
</feature>
<keyword evidence="7" id="KW-0560">Oxidoreductase</keyword>
<dbReference type="KEGG" id="cmt:CCM_08317"/>
<dbReference type="CDD" id="cd04730">
    <property type="entry name" value="NPD_like"/>
    <property type="match status" value="1"/>
</dbReference>
<keyword evidence="3" id="KW-0285">Flavoprotein</keyword>
<evidence type="ECO:0000256" key="6">
    <source>
        <dbReference type="ARBA" id="ARBA00022989"/>
    </source>
</evidence>